<reference evidence="4" key="1">
    <citation type="journal article" date="2017" name="Nat. Ecol. Evol.">
        <title>Genome expansion and lineage-specific genetic innovations in the forest pathogenic fungi Armillaria.</title>
        <authorList>
            <person name="Sipos G."/>
            <person name="Prasanna A.N."/>
            <person name="Walter M.C."/>
            <person name="O'Connor E."/>
            <person name="Balint B."/>
            <person name="Krizsan K."/>
            <person name="Kiss B."/>
            <person name="Hess J."/>
            <person name="Varga T."/>
            <person name="Slot J."/>
            <person name="Riley R."/>
            <person name="Boka B."/>
            <person name="Rigling D."/>
            <person name="Barry K."/>
            <person name="Lee J."/>
            <person name="Mihaltcheva S."/>
            <person name="LaButti K."/>
            <person name="Lipzen A."/>
            <person name="Waldron R."/>
            <person name="Moloney N.M."/>
            <person name="Sperisen C."/>
            <person name="Kredics L."/>
            <person name="Vagvoelgyi C."/>
            <person name="Patrignani A."/>
            <person name="Fitzpatrick D."/>
            <person name="Nagy I."/>
            <person name="Doyle S."/>
            <person name="Anderson J.B."/>
            <person name="Grigoriev I.V."/>
            <person name="Gueldener U."/>
            <person name="Muensterkoetter M."/>
            <person name="Nagy L.G."/>
        </authorList>
    </citation>
    <scope>NUCLEOTIDE SEQUENCE [LARGE SCALE GENOMIC DNA]</scope>
    <source>
        <strain evidence="4">C18/9</strain>
    </source>
</reference>
<dbReference type="AlphaFoldDB" id="A0A284RWH8"/>
<sequence length="585" mass="63920">MTTACPANMQDLLTFLPERPELHPLTKNLTSTEIYTALDMVPPADRPISCQIYPDLLPNLKNFLGELVHDLGLGGISCQPMQTLLNSMARISLQNEHNVSEYGGLATRALEPVVQIISAAAGLVDPIGVQHDAVAEIVRSQTGSFNLAVVRQTEIENGRKSWVPIQVCSDEDKAYSVLLSKAEALSRPFSLDVTKKQTGAKAMVVKLALQMATAGAEFGLFFAGYIAIAAQLISSTDPTCPGLILLLSPVFKLQNEALPVPRGVKELTPFQADIEPEPFLAILAAMLCAKLIPGRSVKSPPAALSEPLRLEPILDTDEAGEDDGGVSGNEEDAGGDEAEPSGIPACSIQITTNAMILQHPWLNCGDIHRISVIGHPGLQPLSNIQKKLAQKNSTPLTKSLSPSPMQPRNLLCAPRIPSTTVNTVTLVERIRASQWSSIYTCRVEDDEKLRIMKLVSELHSVMVLRELYMYEVVLKDCSLVPRFYGMFQRPVGGWFGFLLEYVGDSLEEVYGSDWSDVKRGVSATEWQALIDSVKKLHSLGVIHGDLEPRNVAQTTDGFKFFDFGRSEMHHCQQDECGELQDLLDV</sequence>
<dbReference type="Proteomes" id="UP000219338">
    <property type="component" value="Unassembled WGS sequence"/>
</dbReference>
<dbReference type="OMA" id="QITTNAM"/>
<feature type="region of interest" description="Disordered" evidence="1">
    <location>
        <begin position="316"/>
        <end position="343"/>
    </location>
</feature>
<dbReference type="SUPFAM" id="SSF56112">
    <property type="entry name" value="Protein kinase-like (PK-like)"/>
    <property type="match status" value="1"/>
</dbReference>
<dbReference type="PROSITE" id="PS50011">
    <property type="entry name" value="PROTEIN_KINASE_DOM"/>
    <property type="match status" value="1"/>
</dbReference>
<dbReference type="InterPro" id="IPR011009">
    <property type="entry name" value="Kinase-like_dom_sf"/>
</dbReference>
<keyword evidence="4" id="KW-1185">Reference proteome</keyword>
<organism evidence="3 4">
    <name type="scientific">Armillaria ostoyae</name>
    <name type="common">Armillaria root rot fungus</name>
    <dbReference type="NCBI Taxonomy" id="47428"/>
    <lineage>
        <taxon>Eukaryota</taxon>
        <taxon>Fungi</taxon>
        <taxon>Dikarya</taxon>
        <taxon>Basidiomycota</taxon>
        <taxon>Agaricomycotina</taxon>
        <taxon>Agaricomycetes</taxon>
        <taxon>Agaricomycetidae</taxon>
        <taxon>Agaricales</taxon>
        <taxon>Marasmiineae</taxon>
        <taxon>Physalacriaceae</taxon>
        <taxon>Armillaria</taxon>
    </lineage>
</organism>
<gene>
    <name evidence="3" type="ORF">ARMOST_16534</name>
</gene>
<protein>
    <recommendedName>
        <fullName evidence="2">Protein kinase domain-containing protein</fullName>
    </recommendedName>
</protein>
<dbReference type="GO" id="GO:0005524">
    <property type="term" value="F:ATP binding"/>
    <property type="evidence" value="ECO:0007669"/>
    <property type="project" value="InterPro"/>
</dbReference>
<proteinExistence type="predicted"/>
<dbReference type="OrthoDB" id="2521594at2759"/>
<dbReference type="GO" id="GO:0004672">
    <property type="term" value="F:protein kinase activity"/>
    <property type="evidence" value="ECO:0007669"/>
    <property type="project" value="InterPro"/>
</dbReference>
<feature type="compositionally biased region" description="Acidic residues" evidence="1">
    <location>
        <begin position="316"/>
        <end position="339"/>
    </location>
</feature>
<evidence type="ECO:0000256" key="1">
    <source>
        <dbReference type="SAM" id="MobiDB-lite"/>
    </source>
</evidence>
<accession>A0A284RWH8</accession>
<evidence type="ECO:0000313" key="3">
    <source>
        <dbReference type="EMBL" id="SJL13097.1"/>
    </source>
</evidence>
<name>A0A284RWH8_ARMOS</name>
<evidence type="ECO:0000259" key="2">
    <source>
        <dbReference type="PROSITE" id="PS50011"/>
    </source>
</evidence>
<evidence type="ECO:0000313" key="4">
    <source>
        <dbReference type="Proteomes" id="UP000219338"/>
    </source>
</evidence>
<dbReference type="EMBL" id="FUEG01000019">
    <property type="protein sequence ID" value="SJL13097.1"/>
    <property type="molecule type" value="Genomic_DNA"/>
</dbReference>
<dbReference type="InterPro" id="IPR000719">
    <property type="entry name" value="Prot_kinase_dom"/>
</dbReference>
<dbReference type="Gene3D" id="1.10.510.10">
    <property type="entry name" value="Transferase(Phosphotransferase) domain 1"/>
    <property type="match status" value="1"/>
</dbReference>
<feature type="domain" description="Protein kinase" evidence="2">
    <location>
        <begin position="424"/>
        <end position="585"/>
    </location>
</feature>
<dbReference type="STRING" id="47428.A0A284RWH8"/>